<dbReference type="InterPro" id="IPR008681">
    <property type="entry name" value="Neg-reg_MecA"/>
</dbReference>
<dbReference type="PATRIC" id="fig|35841.6.peg.3449"/>
<reference evidence="3 6" key="1">
    <citation type="submission" date="2014-07" db="EMBL/GenBank/DDBJ databases">
        <authorList>
            <person name="Wibberg Daniel"/>
        </authorList>
    </citation>
    <scope>NUCLEOTIDE SEQUENCE [LARGE SCALE GENOMIC DNA]</scope>
</reference>
<dbReference type="AlphaFoldDB" id="A0A090KT83"/>
<protein>
    <submittedName>
        <fullName evidence="3">Uncharacterized protein</fullName>
    </submittedName>
</protein>
<dbReference type="EMBL" id="JXLU01000096">
    <property type="protein sequence ID" value="KIO72307.1"/>
    <property type="molecule type" value="Genomic_DNA"/>
</dbReference>
<dbReference type="RefSeq" id="WP_034770699.1">
    <property type="nucleotide sequence ID" value="NZ_CCRF01000061.1"/>
</dbReference>
<evidence type="ECO:0000313" key="4">
    <source>
        <dbReference type="EMBL" id="KIO72307.1"/>
    </source>
</evidence>
<dbReference type="InterPro" id="IPR038471">
    <property type="entry name" value="MecA_C_sf"/>
</dbReference>
<evidence type="ECO:0000313" key="3">
    <source>
        <dbReference type="EMBL" id="CEE01899.1"/>
    </source>
</evidence>
<dbReference type="eggNOG" id="COG4862">
    <property type="taxonomic scope" value="Bacteria"/>
</dbReference>
<accession>A0A090KT83</accession>
<evidence type="ECO:0000256" key="2">
    <source>
        <dbReference type="ARBA" id="ARBA00011738"/>
    </source>
</evidence>
<dbReference type="GeneID" id="92961291"/>
<comment type="similarity">
    <text evidence="1">Belongs to the MecA family.</text>
</comment>
<sequence length="195" mass="23165">MRLERIDGNQIKIFLTYDELVELGLSEDDVDKNSLKWHQLFFNMINEAYEEFEQFMEGTIIIEVYSLQTQGLVISFTLKEDDDFSFENDLFQSQDWNDSTQVNAEFLYLFTDIENLLQFAHRIYPVWQGGSLFTYKNHYYLYLLINDETKIDQISSILSEYGDNSPITYAFLEEYGRCLINESAIQILMKHFQNL</sequence>
<dbReference type="Gene3D" id="3.30.70.1950">
    <property type="match status" value="1"/>
</dbReference>
<comment type="subunit">
    <text evidence="2">Homodimer.</text>
</comment>
<dbReference type="Proteomes" id="UP000032076">
    <property type="component" value="Unassembled WGS sequence"/>
</dbReference>
<dbReference type="PANTHER" id="PTHR39161">
    <property type="entry name" value="ADAPTER PROTEIN MECA"/>
    <property type="match status" value="1"/>
</dbReference>
<dbReference type="Proteomes" id="UP000040576">
    <property type="component" value="Unassembled WGS sequence"/>
</dbReference>
<evidence type="ECO:0000256" key="1">
    <source>
        <dbReference type="ARBA" id="ARBA00005397"/>
    </source>
</evidence>
<evidence type="ECO:0000313" key="5">
    <source>
        <dbReference type="Proteomes" id="UP000032076"/>
    </source>
</evidence>
<dbReference type="Pfam" id="PF05389">
    <property type="entry name" value="MecA"/>
    <property type="match status" value="1"/>
</dbReference>
<dbReference type="OrthoDB" id="2085234at2"/>
<dbReference type="STRING" id="35841.B4167_0635"/>
<gene>
    <name evidence="4" type="ORF">B4167_0635</name>
    <name evidence="3" type="ORF">BT1A1_2077</name>
</gene>
<dbReference type="KEGG" id="bthv:CQJ30_11550"/>
<reference evidence="4 5" key="2">
    <citation type="submission" date="2015-01" db="EMBL/GenBank/DDBJ databases">
        <title>Draft Genome Sequences of Four Bacillus thermoamylovorans Strains, Isolated From Food Products.</title>
        <authorList>
            <person name="Krawcyk A.O."/>
            <person name="Berendsen E.M."/>
            <person name="Eijlander R.T."/>
            <person name="de Jong A."/>
            <person name="Wells-Bennik M."/>
            <person name="Kuipers O.P."/>
        </authorList>
    </citation>
    <scope>NUCLEOTIDE SEQUENCE [LARGE SCALE GENOMIC DNA]</scope>
    <source>
        <strain evidence="4 5">B4167</strain>
    </source>
</reference>
<keyword evidence="6" id="KW-1185">Reference proteome</keyword>
<name>A0A090KT83_9BACI</name>
<proteinExistence type="inferred from homology"/>
<dbReference type="EMBL" id="CCRF01000061">
    <property type="protein sequence ID" value="CEE01899.1"/>
    <property type="molecule type" value="Genomic_DNA"/>
</dbReference>
<dbReference type="PANTHER" id="PTHR39161:SF2">
    <property type="entry name" value="ADAPTER PROTEIN MECA 2"/>
    <property type="match status" value="1"/>
</dbReference>
<organism evidence="3 6">
    <name type="scientific">Caldibacillus thermoamylovorans</name>
    <dbReference type="NCBI Taxonomy" id="35841"/>
    <lineage>
        <taxon>Bacteria</taxon>
        <taxon>Bacillati</taxon>
        <taxon>Bacillota</taxon>
        <taxon>Bacilli</taxon>
        <taxon>Bacillales</taxon>
        <taxon>Bacillaceae</taxon>
        <taxon>Caldibacillus</taxon>
    </lineage>
</organism>
<evidence type="ECO:0000313" key="6">
    <source>
        <dbReference type="Proteomes" id="UP000040576"/>
    </source>
</evidence>